<accession>A0A640VMU4</accession>
<evidence type="ECO:0000313" key="2">
    <source>
        <dbReference type="Proteomes" id="UP000436522"/>
    </source>
</evidence>
<proteinExistence type="predicted"/>
<dbReference type="AlphaFoldDB" id="A0A640VMU4"/>
<dbReference type="NCBIfam" id="NF033819">
    <property type="entry name" value="IS66_TnpB"/>
    <property type="match status" value="1"/>
</dbReference>
<dbReference type="OrthoDB" id="9801450at2"/>
<name>A0A640VMU4_9RHOB</name>
<dbReference type="PANTHER" id="PTHR36455">
    <property type="match status" value="1"/>
</dbReference>
<dbReference type="InterPro" id="IPR008878">
    <property type="entry name" value="Transposase_IS66_Orf2"/>
</dbReference>
<dbReference type="PANTHER" id="PTHR36455:SF1">
    <property type="entry name" value="BLR8292 PROTEIN"/>
    <property type="match status" value="1"/>
</dbReference>
<organism evidence="1 2">
    <name type="scientific">Roseobacter cerasinus</name>
    <dbReference type="NCBI Taxonomy" id="2602289"/>
    <lineage>
        <taxon>Bacteria</taxon>
        <taxon>Pseudomonadati</taxon>
        <taxon>Pseudomonadota</taxon>
        <taxon>Alphaproteobacteria</taxon>
        <taxon>Rhodobacterales</taxon>
        <taxon>Roseobacteraceae</taxon>
        <taxon>Roseobacter</taxon>
    </lineage>
</organism>
<dbReference type="Pfam" id="PF05717">
    <property type="entry name" value="TnpB_IS66"/>
    <property type="match status" value="1"/>
</dbReference>
<sequence length="116" mass="13167">MISPAGNFKFYVATKPVDFRKGMDGLAAIVMNEFELDAFSGAIFIFRSKRADRLKMIVWDGTGLVLVYKRIEGKGFEWPRISDGMITINKSQFEALFEGLDWKRVTARSVRRPAAV</sequence>
<dbReference type="Proteomes" id="UP000436522">
    <property type="component" value="Unassembled WGS sequence"/>
</dbReference>
<evidence type="ECO:0000313" key="1">
    <source>
        <dbReference type="EMBL" id="GFE49047.1"/>
    </source>
</evidence>
<reference evidence="1 2" key="1">
    <citation type="submission" date="2019-12" db="EMBL/GenBank/DDBJ databases">
        <title>Roseobacter cerasinus sp. nov., isolated from seawater around aquaculture.</title>
        <authorList>
            <person name="Muramatsu S."/>
            <person name="Takabe Y."/>
            <person name="Mori K."/>
            <person name="Takaichi S."/>
            <person name="Hanada S."/>
        </authorList>
    </citation>
    <scope>NUCLEOTIDE SEQUENCE [LARGE SCALE GENOMIC DNA]</scope>
    <source>
        <strain evidence="1 2">AI77</strain>
    </source>
</reference>
<comment type="caution">
    <text evidence="1">The sequence shown here is derived from an EMBL/GenBank/DDBJ whole genome shotgun (WGS) entry which is preliminary data.</text>
</comment>
<dbReference type="EMBL" id="BLIV01000002">
    <property type="protein sequence ID" value="GFE49047.1"/>
    <property type="molecule type" value="Genomic_DNA"/>
</dbReference>
<gene>
    <name evidence="1" type="ORF">So717_08000</name>
</gene>
<keyword evidence="2" id="KW-1185">Reference proteome</keyword>
<protein>
    <submittedName>
        <fullName evidence="1">Transposase</fullName>
    </submittedName>
</protein>
<dbReference type="RefSeq" id="WP_159974944.1">
    <property type="nucleotide sequence ID" value="NZ_BLIV01000002.1"/>
</dbReference>